<keyword evidence="6" id="KW-0732">Signal</keyword>
<dbReference type="KEGG" id="bid:Bind_0340"/>
<evidence type="ECO:0000256" key="1">
    <source>
        <dbReference type="ARBA" id="ARBA00004418"/>
    </source>
</evidence>
<dbReference type="PRINTS" id="PR00155">
    <property type="entry name" value="AMICYANIN"/>
</dbReference>
<feature type="binding site" evidence="5">
    <location>
        <position position="115"/>
    </location>
    <ligand>
        <name>Cu cation</name>
        <dbReference type="ChEBI" id="CHEBI:23378"/>
    </ligand>
</feature>
<dbReference type="InterPro" id="IPR002386">
    <property type="entry name" value="Amicyanin/Pseudoazurin"/>
</dbReference>
<keyword evidence="5" id="KW-0186">Copper</keyword>
<dbReference type="GO" id="GO:0042597">
    <property type="term" value="C:periplasmic space"/>
    <property type="evidence" value="ECO:0007669"/>
    <property type="project" value="UniProtKB-SubCell"/>
</dbReference>
<keyword evidence="3" id="KW-0574">Periplasm</keyword>
<evidence type="ECO:0000256" key="5">
    <source>
        <dbReference type="PIRSR" id="PIRSR602386-1"/>
    </source>
</evidence>
<evidence type="ECO:0000313" key="8">
    <source>
        <dbReference type="EMBL" id="ACB93994.1"/>
    </source>
</evidence>
<dbReference type="HOGENOM" id="CLU_084115_4_0_5"/>
<dbReference type="EMBL" id="CP001016">
    <property type="protein sequence ID" value="ACB93994.1"/>
    <property type="molecule type" value="Genomic_DNA"/>
</dbReference>
<dbReference type="GO" id="GO:0005507">
    <property type="term" value="F:copper ion binding"/>
    <property type="evidence" value="ECO:0007669"/>
    <property type="project" value="InterPro"/>
</dbReference>
<feature type="binding site" evidence="5">
    <location>
        <position position="81"/>
    </location>
    <ligand>
        <name>Cu cation</name>
        <dbReference type="ChEBI" id="CHEBI:23378"/>
    </ligand>
</feature>
<dbReference type="RefSeq" id="WP_012383352.1">
    <property type="nucleotide sequence ID" value="NC_010581.1"/>
</dbReference>
<feature type="domain" description="EfeO-type cupredoxin-like" evidence="7">
    <location>
        <begin position="35"/>
        <end position="127"/>
    </location>
</feature>
<reference evidence="9" key="1">
    <citation type="submission" date="2008-03" db="EMBL/GenBank/DDBJ databases">
        <title>Complete sequence of chromosome of Beijerinckia indica subsp. indica ATCC 9039.</title>
        <authorList>
            <consortium name="US DOE Joint Genome Institute"/>
            <person name="Copeland A."/>
            <person name="Lucas S."/>
            <person name="Lapidus A."/>
            <person name="Glavina del Rio T."/>
            <person name="Dalin E."/>
            <person name="Tice H."/>
            <person name="Bruce D."/>
            <person name="Goodwin L."/>
            <person name="Pitluck S."/>
            <person name="LaButti K."/>
            <person name="Schmutz J."/>
            <person name="Larimer F."/>
            <person name="Land M."/>
            <person name="Hauser L."/>
            <person name="Kyrpides N."/>
            <person name="Mikhailova N."/>
            <person name="Dunfield P.F."/>
            <person name="Dedysh S.N."/>
            <person name="Liesack W."/>
            <person name="Saw J.H."/>
            <person name="Alam M."/>
            <person name="Chen Y."/>
            <person name="Murrell J.C."/>
            <person name="Richardson P."/>
        </authorList>
    </citation>
    <scope>NUCLEOTIDE SEQUENCE [LARGE SCALE GENOMIC DNA]</scope>
    <source>
        <strain evidence="9">ATCC 9039 / DSM 1715 / NCIMB 8712</strain>
    </source>
</reference>
<dbReference type="Proteomes" id="UP000001695">
    <property type="component" value="Chromosome"/>
</dbReference>
<organism evidence="8 9">
    <name type="scientific">Beijerinckia indica subsp. indica (strain ATCC 9039 / DSM 1715 / NCIMB 8712)</name>
    <dbReference type="NCBI Taxonomy" id="395963"/>
    <lineage>
        <taxon>Bacteria</taxon>
        <taxon>Pseudomonadati</taxon>
        <taxon>Pseudomonadota</taxon>
        <taxon>Alphaproteobacteria</taxon>
        <taxon>Hyphomicrobiales</taxon>
        <taxon>Beijerinckiaceae</taxon>
        <taxon>Beijerinckia</taxon>
    </lineage>
</organism>
<comment type="cofactor">
    <cofactor evidence="5">
        <name>Cu cation</name>
        <dbReference type="ChEBI" id="CHEBI:23378"/>
    </cofactor>
    <text evidence="5">Binds 1 copper ion per subunit.</text>
</comment>
<dbReference type="PANTHER" id="PTHR36507:SF1">
    <property type="entry name" value="BLL1555 PROTEIN"/>
    <property type="match status" value="1"/>
</dbReference>
<keyword evidence="4" id="KW-0249">Electron transport</keyword>
<keyword evidence="2" id="KW-0813">Transport</keyword>
<evidence type="ECO:0000259" key="7">
    <source>
        <dbReference type="Pfam" id="PF13473"/>
    </source>
</evidence>
<accession>B2IDE2</accession>
<dbReference type="STRING" id="395963.Bind_0340"/>
<dbReference type="Gene3D" id="2.60.40.420">
    <property type="entry name" value="Cupredoxins - blue copper proteins"/>
    <property type="match status" value="1"/>
</dbReference>
<feature type="signal peptide" evidence="6">
    <location>
        <begin position="1"/>
        <end position="31"/>
    </location>
</feature>
<feature type="binding site" evidence="5">
    <location>
        <position position="118"/>
    </location>
    <ligand>
        <name>Cu cation</name>
        <dbReference type="ChEBI" id="CHEBI:23378"/>
    </ligand>
</feature>
<dbReference type="GO" id="GO:0009055">
    <property type="term" value="F:electron transfer activity"/>
    <property type="evidence" value="ECO:0007669"/>
    <property type="project" value="InterPro"/>
</dbReference>
<dbReference type="eggNOG" id="COG3794">
    <property type="taxonomic scope" value="Bacteria"/>
</dbReference>
<dbReference type="InterPro" id="IPR008972">
    <property type="entry name" value="Cupredoxin"/>
</dbReference>
<dbReference type="SUPFAM" id="SSF49503">
    <property type="entry name" value="Cupredoxins"/>
    <property type="match status" value="1"/>
</dbReference>
<gene>
    <name evidence="8" type="ordered locus">Bind_0340</name>
</gene>
<dbReference type="InterPro" id="IPR052721">
    <property type="entry name" value="ET_Amicyanin"/>
</dbReference>
<name>B2IDE2_BEII9</name>
<evidence type="ECO:0000256" key="6">
    <source>
        <dbReference type="SAM" id="SignalP"/>
    </source>
</evidence>
<feature type="chain" id="PRO_5002778673" evidence="6">
    <location>
        <begin position="32"/>
        <end position="130"/>
    </location>
</feature>
<reference evidence="8 9" key="2">
    <citation type="journal article" date="2010" name="J. Bacteriol.">
        <title>Complete genome sequence of Beijerinckia indica subsp. indica.</title>
        <authorList>
            <person name="Tamas I."/>
            <person name="Dedysh S.N."/>
            <person name="Liesack W."/>
            <person name="Stott M.B."/>
            <person name="Alam M."/>
            <person name="Murrell J.C."/>
            <person name="Dunfield P.F."/>
        </authorList>
    </citation>
    <scope>NUCLEOTIDE SEQUENCE [LARGE SCALE GENOMIC DNA]</scope>
    <source>
        <strain evidence="9">ATCC 9039 / DSM 1715 / NCIMB 8712</strain>
    </source>
</reference>
<proteinExistence type="predicted"/>
<keyword evidence="9" id="KW-1185">Reference proteome</keyword>
<comment type="subcellular location">
    <subcellularLocation>
        <location evidence="1">Periplasm</location>
    </subcellularLocation>
</comment>
<protein>
    <submittedName>
        <fullName evidence="8">Blue (Type 1) copper domain protein</fullName>
    </submittedName>
</protein>
<dbReference type="Pfam" id="PF13473">
    <property type="entry name" value="Cupredoxin_1"/>
    <property type="match status" value="1"/>
</dbReference>
<dbReference type="PANTHER" id="PTHR36507">
    <property type="entry name" value="BLL1555 PROTEIN"/>
    <property type="match status" value="1"/>
</dbReference>
<dbReference type="AlphaFoldDB" id="B2IDE2"/>
<dbReference type="InterPro" id="IPR028096">
    <property type="entry name" value="EfeO_Cupredoxin"/>
</dbReference>
<evidence type="ECO:0000313" key="9">
    <source>
        <dbReference type="Proteomes" id="UP000001695"/>
    </source>
</evidence>
<evidence type="ECO:0000256" key="2">
    <source>
        <dbReference type="ARBA" id="ARBA00022448"/>
    </source>
</evidence>
<keyword evidence="5" id="KW-0479">Metal-binding</keyword>
<evidence type="ECO:0000256" key="3">
    <source>
        <dbReference type="ARBA" id="ARBA00022764"/>
    </source>
</evidence>
<sequence>MTTLSFSRARLLLPALALAFAMTMPGLTAIAAPDTTKDPVKDAAANQAVTVVIDNFTFTPATVTVTPGTTVTFVNHDDIPHTVVETKHLFRSKVLDSDDTFSFTFDKDGVYDFFCSLHPHMTGKIVVETR</sequence>
<evidence type="ECO:0000256" key="4">
    <source>
        <dbReference type="ARBA" id="ARBA00022982"/>
    </source>
</evidence>